<comment type="caution">
    <text evidence="4">The sequence shown here is derived from an EMBL/GenBank/DDBJ whole genome shotgun (WGS) entry which is preliminary data.</text>
</comment>
<dbReference type="SUPFAM" id="SSF48097">
    <property type="entry name" value="Regulator of G-protein signaling, RGS"/>
    <property type="match status" value="1"/>
</dbReference>
<organism evidence="4 5">
    <name type="scientific">Dreissena polymorpha</name>
    <name type="common">Zebra mussel</name>
    <name type="synonym">Mytilus polymorpha</name>
    <dbReference type="NCBI Taxonomy" id="45954"/>
    <lineage>
        <taxon>Eukaryota</taxon>
        <taxon>Metazoa</taxon>
        <taxon>Spiralia</taxon>
        <taxon>Lophotrochozoa</taxon>
        <taxon>Mollusca</taxon>
        <taxon>Bivalvia</taxon>
        <taxon>Autobranchia</taxon>
        <taxon>Heteroconchia</taxon>
        <taxon>Euheterodonta</taxon>
        <taxon>Imparidentia</taxon>
        <taxon>Neoheterodontei</taxon>
        <taxon>Myida</taxon>
        <taxon>Dreissenoidea</taxon>
        <taxon>Dreissenidae</taxon>
        <taxon>Dreissena</taxon>
    </lineage>
</organism>
<feature type="domain" description="RGS" evidence="2">
    <location>
        <begin position="354"/>
        <end position="425"/>
    </location>
</feature>
<dbReference type="InterPro" id="IPR044926">
    <property type="entry name" value="RGS_subdomain_2"/>
</dbReference>
<protein>
    <recommendedName>
        <fullName evidence="6">Sorting nexin 14</fullName>
    </recommendedName>
</protein>
<dbReference type="Proteomes" id="UP000828390">
    <property type="component" value="Unassembled WGS sequence"/>
</dbReference>
<evidence type="ECO:0000313" key="5">
    <source>
        <dbReference type="Proteomes" id="UP000828390"/>
    </source>
</evidence>
<keyword evidence="5" id="KW-1185">Reference proteome</keyword>
<name>A0A9D4MVE7_DREPO</name>
<feature type="domain" description="PXA" evidence="3">
    <location>
        <begin position="121"/>
        <end position="295"/>
    </location>
</feature>
<gene>
    <name evidence="4" type="ORF">DPMN_008505</name>
</gene>
<reference evidence="4" key="2">
    <citation type="submission" date="2020-11" db="EMBL/GenBank/DDBJ databases">
        <authorList>
            <person name="McCartney M.A."/>
            <person name="Auch B."/>
            <person name="Kono T."/>
            <person name="Mallez S."/>
            <person name="Becker A."/>
            <person name="Gohl D.M."/>
            <person name="Silverstein K.A.T."/>
            <person name="Koren S."/>
            <person name="Bechman K.B."/>
            <person name="Herman A."/>
            <person name="Abrahante J.E."/>
            <person name="Garbe J."/>
        </authorList>
    </citation>
    <scope>NUCLEOTIDE SEQUENCE</scope>
    <source>
        <strain evidence="4">Duluth1</strain>
        <tissue evidence="4">Whole animal</tissue>
    </source>
</reference>
<evidence type="ECO:0000256" key="1">
    <source>
        <dbReference type="SAM" id="Phobius"/>
    </source>
</evidence>
<dbReference type="Pfam" id="PF02194">
    <property type="entry name" value="PXA"/>
    <property type="match status" value="1"/>
</dbReference>
<accession>A0A9D4MVE7</accession>
<dbReference type="GO" id="GO:0035091">
    <property type="term" value="F:phosphatidylinositol binding"/>
    <property type="evidence" value="ECO:0007669"/>
    <property type="project" value="TreeGrafter"/>
</dbReference>
<proteinExistence type="predicted"/>
<dbReference type="EMBL" id="JAIWYP010000001">
    <property type="protein sequence ID" value="KAH3884523.1"/>
    <property type="molecule type" value="Genomic_DNA"/>
</dbReference>
<keyword evidence="1" id="KW-1133">Transmembrane helix</keyword>
<dbReference type="AlphaFoldDB" id="A0A9D4MVE7"/>
<dbReference type="InterPro" id="IPR003114">
    <property type="entry name" value="Phox_assoc"/>
</dbReference>
<evidence type="ECO:0000259" key="2">
    <source>
        <dbReference type="PROSITE" id="PS50132"/>
    </source>
</evidence>
<dbReference type="InterPro" id="IPR016137">
    <property type="entry name" value="RGS"/>
</dbReference>
<dbReference type="Pfam" id="PF00615">
    <property type="entry name" value="RGS"/>
    <property type="match status" value="1"/>
</dbReference>
<feature type="non-terminal residue" evidence="4">
    <location>
        <position position="1"/>
    </location>
</feature>
<dbReference type="PANTHER" id="PTHR22775">
    <property type="entry name" value="SORTING NEXIN"/>
    <property type="match status" value="1"/>
</dbReference>
<dbReference type="PROSITE" id="PS51207">
    <property type="entry name" value="PXA"/>
    <property type="match status" value="1"/>
</dbReference>
<evidence type="ECO:0000259" key="3">
    <source>
        <dbReference type="PROSITE" id="PS51207"/>
    </source>
</evidence>
<dbReference type="SMART" id="SM00313">
    <property type="entry name" value="PXA"/>
    <property type="match status" value="1"/>
</dbReference>
<feature type="transmembrane region" description="Helical" evidence="1">
    <location>
        <begin position="42"/>
        <end position="66"/>
    </location>
</feature>
<dbReference type="Gene3D" id="1.10.167.10">
    <property type="entry name" value="Regulator of G-protein Signalling 4, domain 2"/>
    <property type="match status" value="1"/>
</dbReference>
<feature type="transmembrane region" description="Helical" evidence="1">
    <location>
        <begin position="18"/>
        <end position="36"/>
    </location>
</feature>
<keyword evidence="1" id="KW-0812">Transmembrane</keyword>
<dbReference type="PROSITE" id="PS50132">
    <property type="entry name" value="RGS"/>
    <property type="match status" value="1"/>
</dbReference>
<dbReference type="GO" id="GO:0005770">
    <property type="term" value="C:late endosome"/>
    <property type="evidence" value="ECO:0007669"/>
    <property type="project" value="TreeGrafter"/>
</dbReference>
<dbReference type="InterPro" id="IPR036305">
    <property type="entry name" value="RGS_sf"/>
</dbReference>
<evidence type="ECO:0000313" key="4">
    <source>
        <dbReference type="EMBL" id="KAH3884523.1"/>
    </source>
</evidence>
<keyword evidence="1" id="KW-0472">Membrane</keyword>
<sequence>MAIPVFLVKYLFQRHSKFASFLAVLLLVTLVFYRYIFFTLAIWSFVLGVVAAYYILSTDFLLPSLLPYFRYERQSKVDATADDELTLMKTQCSVCGQRRCPRHRQELNILAFQPWTGLEVRETVDKALDEFLTIVLNEFVYTWYRTLSTDEEFVDELRTSIRFLLSVLLRRAKKVDVPNMVKSKLLRASLQHLHAFLQARKQGRPGEDLQEATLRLLGPNLHYAMQSRKGELEYVRRMVEKLFPFVLRPQALQSRAMCALLREILAASVIMPAMDAVANPDMVNNIILVFLDPNPAPPPPEVPSPLVPFLASFSNQKLPSLGDPDLPPKISKSSLRFVLVDVMDVDCPKMLYPFMQFLKGEAAVNVLQFALSCEDFNKKILDPELSQQDLVRLHSDVCDLYRNYLAPSAPDRISFEDSIVSEMQE</sequence>
<evidence type="ECO:0008006" key="6">
    <source>
        <dbReference type="Google" id="ProtNLM"/>
    </source>
</evidence>
<reference evidence="4" key="1">
    <citation type="journal article" date="2019" name="bioRxiv">
        <title>The Genome of the Zebra Mussel, Dreissena polymorpha: A Resource for Invasive Species Research.</title>
        <authorList>
            <person name="McCartney M.A."/>
            <person name="Auch B."/>
            <person name="Kono T."/>
            <person name="Mallez S."/>
            <person name="Zhang Y."/>
            <person name="Obille A."/>
            <person name="Becker A."/>
            <person name="Abrahante J.E."/>
            <person name="Garbe J."/>
            <person name="Badalamenti J.P."/>
            <person name="Herman A."/>
            <person name="Mangelson H."/>
            <person name="Liachko I."/>
            <person name="Sullivan S."/>
            <person name="Sone E.D."/>
            <person name="Koren S."/>
            <person name="Silverstein K.A.T."/>
            <person name="Beckman K.B."/>
            <person name="Gohl D.M."/>
        </authorList>
    </citation>
    <scope>NUCLEOTIDE SEQUENCE</scope>
    <source>
        <strain evidence="4">Duluth1</strain>
        <tissue evidence="4">Whole animal</tissue>
    </source>
</reference>
<dbReference type="GO" id="GO:0097352">
    <property type="term" value="P:autophagosome maturation"/>
    <property type="evidence" value="ECO:0007669"/>
    <property type="project" value="TreeGrafter"/>
</dbReference>
<dbReference type="PANTHER" id="PTHR22775:SF44">
    <property type="entry name" value="SORTING NEXIN-14"/>
    <property type="match status" value="1"/>
</dbReference>